<dbReference type="Pfam" id="PF17389">
    <property type="entry name" value="Bac_rhamnosid6H"/>
    <property type="match status" value="1"/>
</dbReference>
<dbReference type="Gene3D" id="2.60.120.260">
    <property type="entry name" value="Galactose-binding domain-like"/>
    <property type="match status" value="3"/>
</dbReference>
<dbReference type="GO" id="GO:0016787">
    <property type="term" value="F:hydrolase activity"/>
    <property type="evidence" value="ECO:0007669"/>
    <property type="project" value="UniProtKB-KW"/>
</dbReference>
<evidence type="ECO:0000259" key="2">
    <source>
        <dbReference type="Pfam" id="PF08531"/>
    </source>
</evidence>
<dbReference type="Pfam" id="PF21557">
    <property type="entry name" value="RhaB_D2"/>
    <property type="match status" value="1"/>
</dbReference>
<evidence type="ECO:0000259" key="5">
    <source>
        <dbReference type="Pfam" id="PF21557"/>
    </source>
</evidence>
<feature type="domain" description="Bacterial alpha-L-rhamnosidase N-terminal" evidence="2">
    <location>
        <begin position="45"/>
        <end position="195"/>
    </location>
</feature>
<organism evidence="6 7">
    <name type="scientific">Paenibacillus gansuensis</name>
    <dbReference type="NCBI Taxonomy" id="306542"/>
    <lineage>
        <taxon>Bacteria</taxon>
        <taxon>Bacillati</taxon>
        <taxon>Bacillota</taxon>
        <taxon>Bacilli</taxon>
        <taxon>Bacillales</taxon>
        <taxon>Paenibacillaceae</taxon>
        <taxon>Paenibacillus</taxon>
    </lineage>
</organism>
<evidence type="ECO:0000259" key="1">
    <source>
        <dbReference type="Pfam" id="PF05592"/>
    </source>
</evidence>
<evidence type="ECO:0000259" key="4">
    <source>
        <dbReference type="Pfam" id="PF17390"/>
    </source>
</evidence>
<dbReference type="Pfam" id="PF05592">
    <property type="entry name" value="Bac_rhamnosid"/>
    <property type="match status" value="1"/>
</dbReference>
<feature type="domain" description="Alpha-L-rhamnosidase six-hairpin glycosidase" evidence="3">
    <location>
        <begin position="568"/>
        <end position="908"/>
    </location>
</feature>
<feature type="domain" description="Alpha-L-rhamnosidase C-terminal" evidence="4">
    <location>
        <begin position="911"/>
        <end position="980"/>
    </location>
</feature>
<name>A0ABW5P7K2_9BACL</name>
<gene>
    <name evidence="6" type="ORF">ACFSUF_02185</name>
</gene>
<evidence type="ECO:0000313" key="7">
    <source>
        <dbReference type="Proteomes" id="UP001597541"/>
    </source>
</evidence>
<dbReference type="Pfam" id="PF08531">
    <property type="entry name" value="Bac_rhamnosid_N"/>
    <property type="match status" value="1"/>
</dbReference>
<dbReference type="InterPro" id="IPR013737">
    <property type="entry name" value="Bac_rhamnosid_N"/>
</dbReference>
<dbReference type="InterPro" id="IPR008928">
    <property type="entry name" value="6-hairpin_glycosidase_sf"/>
</dbReference>
<dbReference type="InterPro" id="IPR008902">
    <property type="entry name" value="Rhamnosid_concanavalin"/>
</dbReference>
<dbReference type="EMBL" id="JBHUME010000002">
    <property type="protein sequence ID" value="MFD2611226.1"/>
    <property type="molecule type" value="Genomic_DNA"/>
</dbReference>
<dbReference type="InterPro" id="IPR035396">
    <property type="entry name" value="Bac_rhamnosid6H"/>
</dbReference>
<dbReference type="Gene3D" id="1.50.10.10">
    <property type="match status" value="1"/>
</dbReference>
<dbReference type="SUPFAM" id="SSF49785">
    <property type="entry name" value="Galactose-binding domain-like"/>
    <property type="match status" value="1"/>
</dbReference>
<feature type="domain" description="Alpha-L-rhamnosidase" evidence="5">
    <location>
        <begin position="231"/>
        <end position="372"/>
    </location>
</feature>
<dbReference type="InterPro" id="IPR012341">
    <property type="entry name" value="6hp_glycosidase-like_sf"/>
</dbReference>
<evidence type="ECO:0000313" key="6">
    <source>
        <dbReference type="EMBL" id="MFD2611226.1"/>
    </source>
</evidence>
<keyword evidence="6" id="KW-0378">Hydrolase</keyword>
<sequence length="991" mass="110878">MQKPVYETQTEWNASWIWGGTETSPRNEWRCFRRKFQVPAEGWKDAVFSITADSRYAVYMNGELCGRGPVRSWPAEQAYHRYDVTYLLKRGAENTIAVLVMHYGVSNFMYLLGRGGLLAQLELQDAAGRTVLLEGTGESWRTSLHQAYDKCAPRMSCQLAFSERINAGAWDPESWKESGYDDSSWQQAKAIGKPGMKPWTSLRPSGIPALTEEALWPVRVESLKKVKPISWAGYVDVRPLLVPDIVSQANQAGFAGFLVTVVSIKQPGQVTLGTTGGFWGFGGISVAGVRYSPDEMHGEQPERYITVSLPAGEHLVLFELLGMDHGYGLHIGIDADQELEVLSPILDTTQGTPFAYAGPFVSFVTLDHQEGSNPLADYAGFGGQKPLDKEAFPEYESFVRIRTAANLPEVEKSGILLQPVPESFSAEDSVYVRALWNKETLQLPVPGQLQAVVIANRMPGEIPLFGDGDTELIIDFGKERSGYWQFEVDAPQGTVLDWYGFEYMRDGWRQDTFGLDNVLRYVCKEGHQTYQSPVRRGFRYVMLTVRGASRPVKLFGVQTVQSTFPVAEIGRFHSSDSLLNEIWEISKHTTKLCMEDTFVDCPAYEQTFWVGDSRNEALVNYYVFGATDIVKRCLELVPGSRFQTPLYGDQVPSGWSSVIPNWTFFWAAACLEYVQHTGDTGFATKIWPDVKYTLEHYLQKLDDRGLLFIKGWNLLDWAPMDQPDNGVVTHQNLILAKTLRAASELASLAGEGSEGTPFAQAAEHLAEAVNRYLWSEEQQAYLDCIHADGKKSGILSMQTQVIALLSGVAQGERRERLVAYMADPPPSFIQIGSPFMSFFYYEALENLGRFDLLLQDMRKHYGQMVEYQATTCWEMYPNFAENRANSAMLTRSHCHAWSAGPAYFLGAAILGVRQSEIGWTKVTVAPQPCDLKWARGAVPLPQGGRVDVAWQVEETEAGRVIHLSVQAPEEVETVLEIPVGFLRGEVVRTHL</sequence>
<dbReference type="InterPro" id="IPR035398">
    <property type="entry name" value="Bac_rhamnosid_C"/>
</dbReference>
<dbReference type="RefSeq" id="WP_377599649.1">
    <property type="nucleotide sequence ID" value="NZ_JBHUME010000002.1"/>
</dbReference>
<evidence type="ECO:0000259" key="3">
    <source>
        <dbReference type="Pfam" id="PF17389"/>
    </source>
</evidence>
<dbReference type="PANTHER" id="PTHR34987:SF2">
    <property type="entry name" value="B, PUTATIVE (AFU_ORTHOLOGUE AFUA_7G05040)-RELATED"/>
    <property type="match status" value="1"/>
</dbReference>
<dbReference type="PANTHER" id="PTHR34987">
    <property type="entry name" value="C, PUTATIVE (AFU_ORTHOLOGUE AFUA_3G02880)-RELATED"/>
    <property type="match status" value="1"/>
</dbReference>
<feature type="domain" description="Alpha-L-rhamnosidase concanavalin-like" evidence="1">
    <location>
        <begin position="469"/>
        <end position="546"/>
    </location>
</feature>
<dbReference type="Pfam" id="PF17390">
    <property type="entry name" value="Bac_rhamnosid_C"/>
    <property type="match status" value="1"/>
</dbReference>
<proteinExistence type="predicted"/>
<comment type="caution">
    <text evidence="6">The sequence shown here is derived from an EMBL/GenBank/DDBJ whole genome shotgun (WGS) entry which is preliminary data.</text>
</comment>
<accession>A0ABW5P7K2</accession>
<dbReference type="InterPro" id="IPR048653">
    <property type="entry name" value="RhaB_D2"/>
</dbReference>
<dbReference type="Proteomes" id="UP001597541">
    <property type="component" value="Unassembled WGS sequence"/>
</dbReference>
<protein>
    <submittedName>
        <fullName evidence="6">Family 78 glycoside hydrolase catalytic domain</fullName>
    </submittedName>
</protein>
<keyword evidence="7" id="KW-1185">Reference proteome</keyword>
<dbReference type="InterPro" id="IPR008979">
    <property type="entry name" value="Galactose-bd-like_sf"/>
</dbReference>
<dbReference type="Gene3D" id="2.60.420.10">
    <property type="entry name" value="Maltose phosphorylase, domain 3"/>
    <property type="match status" value="1"/>
</dbReference>
<reference evidence="7" key="1">
    <citation type="journal article" date="2019" name="Int. J. Syst. Evol. Microbiol.">
        <title>The Global Catalogue of Microorganisms (GCM) 10K type strain sequencing project: providing services to taxonomists for standard genome sequencing and annotation.</title>
        <authorList>
            <consortium name="The Broad Institute Genomics Platform"/>
            <consortium name="The Broad Institute Genome Sequencing Center for Infectious Disease"/>
            <person name="Wu L."/>
            <person name="Ma J."/>
        </authorList>
    </citation>
    <scope>NUCLEOTIDE SEQUENCE [LARGE SCALE GENOMIC DNA]</scope>
    <source>
        <strain evidence="7">KCTC 3950</strain>
    </source>
</reference>
<dbReference type="SUPFAM" id="SSF48208">
    <property type="entry name" value="Six-hairpin glycosidases"/>
    <property type="match status" value="1"/>
</dbReference>